<feature type="region of interest" description="Disordered" evidence="1">
    <location>
        <begin position="166"/>
        <end position="284"/>
    </location>
</feature>
<comment type="caution">
    <text evidence="2">The sequence shown here is derived from an EMBL/GenBank/DDBJ whole genome shotgun (WGS) entry which is preliminary data.</text>
</comment>
<evidence type="ECO:0000313" key="2">
    <source>
        <dbReference type="EMBL" id="CAG8470747.1"/>
    </source>
</evidence>
<organism evidence="2 3">
    <name type="scientific">Cetraspora pellucida</name>
    <dbReference type="NCBI Taxonomy" id="1433469"/>
    <lineage>
        <taxon>Eukaryota</taxon>
        <taxon>Fungi</taxon>
        <taxon>Fungi incertae sedis</taxon>
        <taxon>Mucoromycota</taxon>
        <taxon>Glomeromycotina</taxon>
        <taxon>Glomeromycetes</taxon>
        <taxon>Diversisporales</taxon>
        <taxon>Gigasporaceae</taxon>
        <taxon>Cetraspora</taxon>
    </lineage>
</organism>
<proteinExistence type="predicted"/>
<feature type="compositionally biased region" description="Low complexity" evidence="1">
    <location>
        <begin position="171"/>
        <end position="270"/>
    </location>
</feature>
<keyword evidence="3" id="KW-1185">Reference proteome</keyword>
<protein>
    <submittedName>
        <fullName evidence="2">19797_t:CDS:1</fullName>
    </submittedName>
</protein>
<name>A0A9N8W4L4_9GLOM</name>
<dbReference type="EMBL" id="CAJVQA010000362">
    <property type="protein sequence ID" value="CAG8470747.1"/>
    <property type="molecule type" value="Genomic_DNA"/>
</dbReference>
<dbReference type="Proteomes" id="UP000789759">
    <property type="component" value="Unassembled WGS sequence"/>
</dbReference>
<evidence type="ECO:0000313" key="3">
    <source>
        <dbReference type="Proteomes" id="UP000789759"/>
    </source>
</evidence>
<feature type="compositionally biased region" description="Basic and acidic residues" evidence="1">
    <location>
        <begin position="271"/>
        <end position="284"/>
    </location>
</feature>
<dbReference type="PANTHER" id="PTHR34587:SF2">
    <property type="entry name" value="G-PROTEIN COUPLED RECEPTORS FAMILY 1 PROFILE DOMAIN-CONTAINING PROTEIN"/>
    <property type="match status" value="1"/>
</dbReference>
<reference evidence="2" key="1">
    <citation type="submission" date="2021-06" db="EMBL/GenBank/DDBJ databases">
        <authorList>
            <person name="Kallberg Y."/>
            <person name="Tangrot J."/>
            <person name="Rosling A."/>
        </authorList>
    </citation>
    <scope>NUCLEOTIDE SEQUENCE</scope>
    <source>
        <strain evidence="2">FL966</strain>
    </source>
</reference>
<gene>
    <name evidence="2" type="ORF">CPELLU_LOCUS1059</name>
</gene>
<evidence type="ECO:0000256" key="1">
    <source>
        <dbReference type="SAM" id="MobiDB-lite"/>
    </source>
</evidence>
<dbReference type="PANTHER" id="PTHR34587">
    <property type="entry name" value="VWFA DOMAIN-CONTAINING PROTEIN"/>
    <property type="match status" value="1"/>
</dbReference>
<dbReference type="InterPro" id="IPR053216">
    <property type="entry name" value="Appressorial_penetr-assoc"/>
</dbReference>
<accession>A0A9N8W4L4</accession>
<dbReference type="OrthoDB" id="2336871at2759"/>
<sequence>MGTKLQPSNGTQNPNGDCVGTQMGEIPTKNNMISTLILEPQNGQAIPANQAFTVTTKTIGLNAGFFSDPATQYYTLSQSLGGNGLINGHSHVTIQPLNGNTVPDPLTFAFFKGLNDKADGSGNLAVQVTNGLPPGQYRICTMVASASHQPPLMPIAQRGSQDDCIRITVTGGNNNNNQGKGNNNNQGKGNNNNQGKGNNNNQGKGNNNNQGKGQNNNNQGKGQNNNNQGKGQNNNNQGKGQNNNNQGKGQNNNNQPQNNNNQGKQVQGNQAKHEKVTDFDHSDN</sequence>
<dbReference type="AlphaFoldDB" id="A0A9N8W4L4"/>